<dbReference type="SMART" id="SM00316">
    <property type="entry name" value="S1"/>
    <property type="match status" value="1"/>
</dbReference>
<dbReference type="CDD" id="cd11363">
    <property type="entry name" value="RNase_PH_PNPase_1"/>
    <property type="match status" value="1"/>
</dbReference>
<dbReference type="SUPFAM" id="SSF54211">
    <property type="entry name" value="Ribosomal protein S5 domain 2-like"/>
    <property type="match status" value="2"/>
</dbReference>
<evidence type="ECO:0000256" key="3">
    <source>
        <dbReference type="ARBA" id="ARBA00022679"/>
    </source>
</evidence>
<dbReference type="InterPro" id="IPR004088">
    <property type="entry name" value="KH_dom_type_1"/>
</dbReference>
<dbReference type="Pfam" id="PF03726">
    <property type="entry name" value="PNPase"/>
    <property type="match status" value="1"/>
</dbReference>
<dbReference type="Proteomes" id="UP000216339">
    <property type="component" value="Unassembled WGS sequence"/>
</dbReference>
<reference evidence="11 12" key="1">
    <citation type="submission" date="2016-11" db="EMBL/GenBank/DDBJ databases">
        <title>Study of marine rhodopsin-containing bacteria.</title>
        <authorList>
            <person name="Yoshizawa S."/>
            <person name="Kumagai Y."/>
            <person name="Kogure K."/>
        </authorList>
    </citation>
    <scope>NUCLEOTIDE SEQUENCE [LARGE SCALE GENOMIC DNA]</scope>
    <source>
        <strain evidence="11 12">SAORIC-28</strain>
    </source>
</reference>
<dbReference type="GO" id="GO:0003723">
    <property type="term" value="F:RNA binding"/>
    <property type="evidence" value="ECO:0007669"/>
    <property type="project" value="UniProtKB-UniRule"/>
</dbReference>
<keyword evidence="2 8" id="KW-0963">Cytoplasm</keyword>
<dbReference type="InterPro" id="IPR027408">
    <property type="entry name" value="PNPase/RNase_PH_dom_sf"/>
</dbReference>
<organism evidence="11 12">
    <name type="scientific">Rubrivirga marina</name>
    <dbReference type="NCBI Taxonomy" id="1196024"/>
    <lineage>
        <taxon>Bacteria</taxon>
        <taxon>Pseudomonadati</taxon>
        <taxon>Rhodothermota</taxon>
        <taxon>Rhodothermia</taxon>
        <taxon>Rhodothermales</taxon>
        <taxon>Rubricoccaceae</taxon>
        <taxon>Rubrivirga</taxon>
    </lineage>
</organism>
<evidence type="ECO:0000256" key="1">
    <source>
        <dbReference type="ARBA" id="ARBA00007404"/>
    </source>
</evidence>
<dbReference type="GO" id="GO:0006402">
    <property type="term" value="P:mRNA catabolic process"/>
    <property type="evidence" value="ECO:0007669"/>
    <property type="project" value="UniProtKB-UniRule"/>
</dbReference>
<keyword evidence="12" id="KW-1185">Reference proteome</keyword>
<gene>
    <name evidence="8" type="primary">pnp</name>
    <name evidence="11" type="ORF">BSZ37_15105</name>
</gene>
<dbReference type="Pfam" id="PF03725">
    <property type="entry name" value="RNase_PH_C"/>
    <property type="match status" value="1"/>
</dbReference>
<evidence type="ECO:0000313" key="11">
    <source>
        <dbReference type="EMBL" id="PAP77673.1"/>
    </source>
</evidence>
<keyword evidence="4 8" id="KW-0548">Nucleotidyltransferase</keyword>
<dbReference type="InterPro" id="IPR004087">
    <property type="entry name" value="KH_dom"/>
</dbReference>
<comment type="similarity">
    <text evidence="1 8">Belongs to the polyribonucleotide nucleotidyltransferase family.</text>
</comment>
<dbReference type="InterPro" id="IPR012340">
    <property type="entry name" value="NA-bd_OB-fold"/>
</dbReference>
<dbReference type="Gene3D" id="3.30.230.70">
    <property type="entry name" value="GHMP Kinase, N-terminal domain"/>
    <property type="match status" value="2"/>
</dbReference>
<name>A0A271J2K5_9BACT</name>
<dbReference type="SUPFAM" id="SSF55666">
    <property type="entry name" value="Ribonuclease PH domain 2-like"/>
    <property type="match status" value="2"/>
</dbReference>
<dbReference type="SUPFAM" id="SSF50249">
    <property type="entry name" value="Nucleic acid-binding proteins"/>
    <property type="match status" value="1"/>
</dbReference>
<dbReference type="Pfam" id="PF00013">
    <property type="entry name" value="KH_1"/>
    <property type="match status" value="1"/>
</dbReference>
<dbReference type="PANTHER" id="PTHR11252">
    <property type="entry name" value="POLYRIBONUCLEOTIDE NUCLEOTIDYLTRANSFERASE"/>
    <property type="match status" value="1"/>
</dbReference>
<feature type="region of interest" description="Disordered" evidence="9">
    <location>
        <begin position="728"/>
        <end position="773"/>
    </location>
</feature>
<evidence type="ECO:0000256" key="6">
    <source>
        <dbReference type="ARBA" id="ARBA00022842"/>
    </source>
</evidence>
<dbReference type="CDD" id="cd11364">
    <property type="entry name" value="RNase_PH_PNPase_2"/>
    <property type="match status" value="1"/>
</dbReference>
<dbReference type="CDD" id="cd02393">
    <property type="entry name" value="KH-I_PNPase"/>
    <property type="match status" value="1"/>
</dbReference>
<evidence type="ECO:0000256" key="7">
    <source>
        <dbReference type="ARBA" id="ARBA00022884"/>
    </source>
</evidence>
<evidence type="ECO:0000256" key="9">
    <source>
        <dbReference type="SAM" id="MobiDB-lite"/>
    </source>
</evidence>
<evidence type="ECO:0000256" key="4">
    <source>
        <dbReference type="ARBA" id="ARBA00022695"/>
    </source>
</evidence>
<dbReference type="FunFam" id="3.30.1370.10:FF:000001">
    <property type="entry name" value="Polyribonucleotide nucleotidyltransferase"/>
    <property type="match status" value="1"/>
</dbReference>
<dbReference type="AlphaFoldDB" id="A0A271J2K5"/>
<dbReference type="InterPro" id="IPR012162">
    <property type="entry name" value="PNPase"/>
</dbReference>
<evidence type="ECO:0000256" key="5">
    <source>
        <dbReference type="ARBA" id="ARBA00022723"/>
    </source>
</evidence>
<dbReference type="Pfam" id="PF01138">
    <property type="entry name" value="RNase_PH"/>
    <property type="match status" value="2"/>
</dbReference>
<keyword evidence="6 8" id="KW-0460">Magnesium</keyword>
<evidence type="ECO:0000259" key="10">
    <source>
        <dbReference type="PROSITE" id="PS50126"/>
    </source>
</evidence>
<dbReference type="NCBIfam" id="NF008805">
    <property type="entry name" value="PRK11824.1"/>
    <property type="match status" value="1"/>
</dbReference>
<dbReference type="EC" id="2.7.7.8" evidence="8"/>
<dbReference type="EMBL" id="MQWD01000001">
    <property type="protein sequence ID" value="PAP77673.1"/>
    <property type="molecule type" value="Genomic_DNA"/>
</dbReference>
<feature type="binding site" evidence="8">
    <location>
        <position position="524"/>
    </location>
    <ligand>
        <name>Mg(2+)</name>
        <dbReference type="ChEBI" id="CHEBI:18420"/>
    </ligand>
</feature>
<feature type="domain" description="S1 motif" evidence="10">
    <location>
        <begin position="663"/>
        <end position="731"/>
    </location>
</feature>
<dbReference type="InterPro" id="IPR036345">
    <property type="entry name" value="ExoRNase_PH_dom2_sf"/>
</dbReference>
<proteinExistence type="inferred from homology"/>
<dbReference type="InterPro" id="IPR036612">
    <property type="entry name" value="KH_dom_type_1_sf"/>
</dbReference>
<dbReference type="GO" id="GO:0000175">
    <property type="term" value="F:3'-5'-RNA exonuclease activity"/>
    <property type="evidence" value="ECO:0007669"/>
    <property type="project" value="TreeGrafter"/>
</dbReference>
<dbReference type="FunFam" id="3.30.230.70:FF:000002">
    <property type="entry name" value="Polyribonucleotide nucleotidyltransferase"/>
    <property type="match status" value="1"/>
</dbReference>
<dbReference type="SUPFAM" id="SSF54791">
    <property type="entry name" value="Eukaryotic type KH-domain (KH-domain type I)"/>
    <property type="match status" value="1"/>
</dbReference>
<dbReference type="InterPro" id="IPR015847">
    <property type="entry name" value="ExoRNase_PH_dom2"/>
</dbReference>
<dbReference type="NCBIfam" id="TIGR03591">
    <property type="entry name" value="polynuc_phos"/>
    <property type="match status" value="1"/>
</dbReference>
<dbReference type="PIRSF" id="PIRSF005499">
    <property type="entry name" value="PNPase"/>
    <property type="match status" value="1"/>
</dbReference>
<dbReference type="HAMAP" id="MF_01595">
    <property type="entry name" value="PNPase"/>
    <property type="match status" value="1"/>
</dbReference>
<comment type="subcellular location">
    <subcellularLocation>
        <location evidence="8">Cytoplasm</location>
    </subcellularLocation>
</comment>
<keyword evidence="7 8" id="KW-0694">RNA-binding</keyword>
<evidence type="ECO:0000256" key="8">
    <source>
        <dbReference type="HAMAP-Rule" id="MF_01595"/>
    </source>
</evidence>
<dbReference type="GO" id="GO:0006396">
    <property type="term" value="P:RNA processing"/>
    <property type="evidence" value="ECO:0007669"/>
    <property type="project" value="InterPro"/>
</dbReference>
<dbReference type="RefSeq" id="WP_095511343.1">
    <property type="nucleotide sequence ID" value="NZ_MQWD01000001.1"/>
</dbReference>
<feature type="binding site" evidence="8">
    <location>
        <position position="530"/>
    </location>
    <ligand>
        <name>Mg(2+)</name>
        <dbReference type="ChEBI" id="CHEBI:18420"/>
    </ligand>
</feature>
<evidence type="ECO:0000313" key="12">
    <source>
        <dbReference type="Proteomes" id="UP000216339"/>
    </source>
</evidence>
<keyword evidence="3 8" id="KW-0808">Transferase</keyword>
<dbReference type="Gene3D" id="3.30.1370.10">
    <property type="entry name" value="K Homology domain, type 1"/>
    <property type="match status" value="1"/>
</dbReference>
<dbReference type="InterPro" id="IPR001247">
    <property type="entry name" value="ExoRNase_PH_dom1"/>
</dbReference>
<protein>
    <recommendedName>
        <fullName evidence="8">Polyribonucleotide nucleotidyltransferase</fullName>
        <ecNumber evidence="8">2.7.7.8</ecNumber>
    </recommendedName>
    <alternativeName>
        <fullName evidence="8">Polynucleotide phosphorylase</fullName>
        <shortName evidence="8">PNPase</shortName>
    </alternativeName>
</protein>
<comment type="catalytic activity">
    <reaction evidence="8">
        <text>RNA(n+1) + phosphate = RNA(n) + a ribonucleoside 5'-diphosphate</text>
        <dbReference type="Rhea" id="RHEA:22096"/>
        <dbReference type="Rhea" id="RHEA-COMP:14527"/>
        <dbReference type="Rhea" id="RHEA-COMP:17342"/>
        <dbReference type="ChEBI" id="CHEBI:43474"/>
        <dbReference type="ChEBI" id="CHEBI:57930"/>
        <dbReference type="ChEBI" id="CHEBI:140395"/>
        <dbReference type="EC" id="2.7.7.8"/>
    </reaction>
</comment>
<sequence length="773" mass="83556">MAAPQAITQTIEVGGKTLTLETGKLAKQADGAVVTTLGETVTLSTAVTDKKAKDGQHFFPLTVDYRERFSAKGAFPGGFFKREGRPTDKETLTSRLIDRTIRPLFPDGFRNEVQVLNYVLSADEEVDGDVVAGIGSSAALSLSGSPFDGPTAHVRVGRVNGEFVLFPTVAERAESDFDLIVAGKADAIAMVEGEMDEVSEDDMVAALEFGFDAIKTIVAGINEFVGKRNDAHGAPEPLEYKTVAPADDLVAQVYEKIKGDVDTILRAEEYDKATFYGGVADVRDKLIDEMFGYDVESGGGEDVEDTEAGGGEFAPRALRETTDDGYTISDVKEAFKAAESKVMREMILEEGRRLDGRGKEDVRDIWTEVDYLPKVHGSAVFTRGETQALVMVTLGTGRDVQAVDQLFDQVDKRFYLHYNFPPFSVGETRFLRGPSRREIGHGMLAERALAKMMPGEQEFPYTVRIISDVLESNGSSSMATVCGGSMALMAAGVPVEKPVAGIAMGLIADGDRIAVLSDILGTEDHLGDMDFKLCGTRDGITACQMDIKIDGLQMSTMREALEQAKQGREHILDRMAETISEPREDISPNAPRLIQVVIDQDFIGAIIGPGGKIIKGIQADTGASIDIDERDGKGYVTVAAPNMDSAYAAVDIIRGIVTQPEVGENYTGTVKNLLPFGAILEIMPGKEAMLHVSEISHGYVDDPADEMQVGDKLEVQLIEIRDGGKLRVSRKPFLPEPTEEEKEEMRKRSSNRSSNGGGNGGGGGRGRGRGRRN</sequence>
<comment type="cofactor">
    <cofactor evidence="8">
        <name>Mg(2+)</name>
        <dbReference type="ChEBI" id="CHEBI:18420"/>
    </cofactor>
</comment>
<dbReference type="InterPro" id="IPR003029">
    <property type="entry name" value="S1_domain"/>
</dbReference>
<keyword evidence="5 8" id="KW-0479">Metal-binding</keyword>
<dbReference type="PROSITE" id="PS50084">
    <property type="entry name" value="KH_TYPE_1"/>
    <property type="match status" value="1"/>
</dbReference>
<dbReference type="PANTHER" id="PTHR11252:SF0">
    <property type="entry name" value="POLYRIBONUCLEOTIDE NUCLEOTIDYLTRANSFERASE 1, MITOCHONDRIAL"/>
    <property type="match status" value="1"/>
</dbReference>
<dbReference type="SMART" id="SM00322">
    <property type="entry name" value="KH"/>
    <property type="match status" value="1"/>
</dbReference>
<dbReference type="PROSITE" id="PS50126">
    <property type="entry name" value="S1"/>
    <property type="match status" value="1"/>
</dbReference>
<dbReference type="InterPro" id="IPR020568">
    <property type="entry name" value="Ribosomal_Su5_D2-typ_SF"/>
</dbReference>
<dbReference type="InterPro" id="IPR015848">
    <property type="entry name" value="PNPase_PH_RNA-bd_bac/org-type"/>
</dbReference>
<dbReference type="Pfam" id="PF00575">
    <property type="entry name" value="S1"/>
    <property type="match status" value="1"/>
</dbReference>
<accession>A0A271J2K5</accession>
<feature type="compositionally biased region" description="Gly residues" evidence="9">
    <location>
        <begin position="755"/>
        <end position="765"/>
    </location>
</feature>
<evidence type="ECO:0000256" key="2">
    <source>
        <dbReference type="ARBA" id="ARBA00022490"/>
    </source>
</evidence>
<dbReference type="GO" id="GO:0005829">
    <property type="term" value="C:cytosol"/>
    <property type="evidence" value="ECO:0007669"/>
    <property type="project" value="UniProtKB-ARBA"/>
</dbReference>
<dbReference type="GO" id="GO:0000287">
    <property type="term" value="F:magnesium ion binding"/>
    <property type="evidence" value="ECO:0007669"/>
    <property type="project" value="UniProtKB-UniRule"/>
</dbReference>
<dbReference type="Gene3D" id="2.40.50.140">
    <property type="entry name" value="Nucleic acid-binding proteins"/>
    <property type="match status" value="1"/>
</dbReference>
<dbReference type="FunFam" id="3.30.230.70:FF:000001">
    <property type="entry name" value="Polyribonucleotide nucleotidyltransferase"/>
    <property type="match status" value="1"/>
</dbReference>
<comment type="function">
    <text evidence="8">Involved in mRNA degradation. Catalyzes the phosphorolysis of single-stranded polyribonucleotides processively in the 3'- to 5'-direction.</text>
</comment>
<dbReference type="OrthoDB" id="9804305at2"/>
<dbReference type="GO" id="GO:0004654">
    <property type="term" value="F:polyribonucleotide nucleotidyltransferase activity"/>
    <property type="evidence" value="ECO:0007669"/>
    <property type="project" value="UniProtKB-UniRule"/>
</dbReference>
<comment type="caution">
    <text evidence="11">The sequence shown here is derived from an EMBL/GenBank/DDBJ whole genome shotgun (WGS) entry which is preliminary data.</text>
</comment>